<protein>
    <submittedName>
        <fullName evidence="3">Uncharacterized protein</fullName>
    </submittedName>
</protein>
<keyword evidence="1" id="KW-0812">Transmembrane</keyword>
<keyword evidence="2" id="KW-1185">Reference proteome</keyword>
<evidence type="ECO:0000313" key="2">
    <source>
        <dbReference type="Proteomes" id="UP000046393"/>
    </source>
</evidence>
<accession>A0A158R4E0</accession>
<feature type="transmembrane region" description="Helical" evidence="1">
    <location>
        <begin position="89"/>
        <end position="114"/>
    </location>
</feature>
<proteinExistence type="predicted"/>
<keyword evidence="1" id="KW-1133">Transmembrane helix</keyword>
<dbReference type="WBParaSite" id="SMUV_0000313201-mRNA-1">
    <property type="protein sequence ID" value="SMUV_0000313201-mRNA-1"/>
    <property type="gene ID" value="SMUV_0000313201"/>
</dbReference>
<evidence type="ECO:0000256" key="1">
    <source>
        <dbReference type="SAM" id="Phobius"/>
    </source>
</evidence>
<dbReference type="AlphaFoldDB" id="A0A158R4E0"/>
<reference evidence="3" key="1">
    <citation type="submission" date="2016-04" db="UniProtKB">
        <authorList>
            <consortium name="WormBaseParasite"/>
        </authorList>
    </citation>
    <scope>IDENTIFICATION</scope>
</reference>
<keyword evidence="1" id="KW-0472">Membrane</keyword>
<organism evidence="2 3">
    <name type="scientific">Syphacia muris</name>
    <dbReference type="NCBI Taxonomy" id="451379"/>
    <lineage>
        <taxon>Eukaryota</taxon>
        <taxon>Metazoa</taxon>
        <taxon>Ecdysozoa</taxon>
        <taxon>Nematoda</taxon>
        <taxon>Chromadorea</taxon>
        <taxon>Rhabditida</taxon>
        <taxon>Spirurina</taxon>
        <taxon>Oxyuridomorpha</taxon>
        <taxon>Oxyuroidea</taxon>
        <taxon>Oxyuridae</taxon>
        <taxon>Syphacia</taxon>
    </lineage>
</organism>
<sequence>MRRRRRTSCGNEKGISFSGQRIDRSSIIQKQIVALASSVLSSEKTSGYPNISSDTSITDHGFEREIFNNNQVVFIATDKSQLDRRENAATVAAVAAAVVAAVAAAVVAVVAAAATTSHCSNTSARNALKRSKYER</sequence>
<dbReference type="Proteomes" id="UP000046393">
    <property type="component" value="Unplaced"/>
</dbReference>
<name>A0A158R4E0_9BILA</name>
<evidence type="ECO:0000313" key="3">
    <source>
        <dbReference type="WBParaSite" id="SMUV_0000313201-mRNA-1"/>
    </source>
</evidence>